<dbReference type="CDD" id="cd00038">
    <property type="entry name" value="CAP_ED"/>
    <property type="match status" value="1"/>
</dbReference>
<dbReference type="InterPro" id="IPR018488">
    <property type="entry name" value="cNMP-bd_CS"/>
</dbReference>
<evidence type="ECO:0000259" key="1">
    <source>
        <dbReference type="PROSITE" id="PS50042"/>
    </source>
</evidence>
<organism evidence="2 3">
    <name type="scientific">Breznakiella homolactica</name>
    <dbReference type="NCBI Taxonomy" id="2798577"/>
    <lineage>
        <taxon>Bacteria</taxon>
        <taxon>Pseudomonadati</taxon>
        <taxon>Spirochaetota</taxon>
        <taxon>Spirochaetia</taxon>
        <taxon>Spirochaetales</taxon>
        <taxon>Breznakiellaceae</taxon>
        <taxon>Breznakiella</taxon>
    </lineage>
</organism>
<dbReference type="GO" id="GO:0003700">
    <property type="term" value="F:DNA-binding transcription factor activity"/>
    <property type="evidence" value="ECO:0007669"/>
    <property type="project" value="TreeGrafter"/>
</dbReference>
<dbReference type="PRINTS" id="PR00103">
    <property type="entry name" value="CAMPKINASE"/>
</dbReference>
<feature type="domain" description="Cyclic nucleotide-binding" evidence="1">
    <location>
        <begin position="1"/>
        <end position="111"/>
    </location>
</feature>
<dbReference type="Gene3D" id="2.60.120.10">
    <property type="entry name" value="Jelly Rolls"/>
    <property type="match status" value="1"/>
</dbReference>
<protein>
    <submittedName>
        <fullName evidence="2">Crp/Fnr family transcriptional regulator</fullName>
    </submittedName>
</protein>
<dbReference type="InterPro" id="IPR036390">
    <property type="entry name" value="WH_DNA-bd_sf"/>
</dbReference>
<dbReference type="KEGG" id="bhc:JFL75_06125"/>
<keyword evidence="3" id="KW-1185">Reference proteome</keyword>
<dbReference type="PROSITE" id="PS50042">
    <property type="entry name" value="CNMP_BINDING_3"/>
    <property type="match status" value="1"/>
</dbReference>
<dbReference type="SUPFAM" id="SSF51206">
    <property type="entry name" value="cAMP-binding domain-like"/>
    <property type="match status" value="1"/>
</dbReference>
<gene>
    <name evidence="2" type="ORF">JFL75_06125</name>
</gene>
<dbReference type="EMBL" id="CP067089">
    <property type="protein sequence ID" value="QQO11333.1"/>
    <property type="molecule type" value="Genomic_DNA"/>
</dbReference>
<name>A0A7T7XRW7_9SPIR</name>
<dbReference type="RefSeq" id="WP_215628641.1">
    <property type="nucleotide sequence ID" value="NZ_CP067089.2"/>
</dbReference>
<dbReference type="InterPro" id="IPR000595">
    <property type="entry name" value="cNMP-bd_dom"/>
</dbReference>
<evidence type="ECO:0000313" key="2">
    <source>
        <dbReference type="EMBL" id="QQO11333.1"/>
    </source>
</evidence>
<dbReference type="PANTHER" id="PTHR24567:SF74">
    <property type="entry name" value="HTH-TYPE TRANSCRIPTIONAL REGULATOR ARCR"/>
    <property type="match status" value="1"/>
</dbReference>
<dbReference type="AlphaFoldDB" id="A0A7T7XRW7"/>
<dbReference type="Pfam" id="PF00027">
    <property type="entry name" value="cNMP_binding"/>
    <property type="match status" value="1"/>
</dbReference>
<accession>A0A7T7XRW7</accession>
<dbReference type="InterPro" id="IPR018490">
    <property type="entry name" value="cNMP-bd_dom_sf"/>
</dbReference>
<dbReference type="GO" id="GO:0005829">
    <property type="term" value="C:cytosol"/>
    <property type="evidence" value="ECO:0007669"/>
    <property type="project" value="TreeGrafter"/>
</dbReference>
<reference evidence="2" key="1">
    <citation type="submission" date="2021-01" db="EMBL/GenBank/DDBJ databases">
        <title>Description of Breznakiella homolactica.</title>
        <authorList>
            <person name="Song Y."/>
            <person name="Brune A."/>
        </authorList>
    </citation>
    <scope>NUCLEOTIDE SEQUENCE</scope>
    <source>
        <strain evidence="2">RmG30</strain>
    </source>
</reference>
<dbReference type="InterPro" id="IPR014710">
    <property type="entry name" value="RmlC-like_jellyroll"/>
</dbReference>
<dbReference type="Proteomes" id="UP000595917">
    <property type="component" value="Chromosome"/>
</dbReference>
<dbReference type="SUPFAM" id="SSF46785">
    <property type="entry name" value="Winged helix' DNA-binding domain"/>
    <property type="match status" value="1"/>
</dbReference>
<sequence length="211" mass="24564">MDLSAFSRFARTFQPGEMIFSEFEPGDTFYLIQSGRVELVKIIGDIEKTLDILQPSEMFGEMAILENSPRSATAIALDVVKVLEFNRQNFEILMLGNPQIALKLLKMFTKRIYDQKRRFMILTLDDDQAKIADVFLMLDETQTNIDRATERREFKTTVDDIAHWAGMSVSQAREILNHFVNQRRVEIFSDKIVVKNINDFSRFVNSRRKKL</sequence>
<dbReference type="SMART" id="SM00100">
    <property type="entry name" value="cNMP"/>
    <property type="match status" value="1"/>
</dbReference>
<dbReference type="PANTHER" id="PTHR24567">
    <property type="entry name" value="CRP FAMILY TRANSCRIPTIONAL REGULATORY PROTEIN"/>
    <property type="match status" value="1"/>
</dbReference>
<dbReference type="PROSITE" id="PS00889">
    <property type="entry name" value="CNMP_BINDING_2"/>
    <property type="match status" value="1"/>
</dbReference>
<proteinExistence type="predicted"/>
<evidence type="ECO:0000313" key="3">
    <source>
        <dbReference type="Proteomes" id="UP000595917"/>
    </source>
</evidence>
<dbReference type="InterPro" id="IPR050397">
    <property type="entry name" value="Env_Response_Regulators"/>
</dbReference>